<dbReference type="Proteomes" id="UP000466445">
    <property type="component" value="Chromosome"/>
</dbReference>
<reference evidence="1 2" key="1">
    <citation type="journal article" date="2019" name="Emerg. Microbes Infect.">
        <title>Comprehensive subspecies identification of 175 nontuberculous mycobacteria species based on 7547 genomic profiles.</title>
        <authorList>
            <person name="Matsumoto Y."/>
            <person name="Kinjo T."/>
            <person name="Motooka D."/>
            <person name="Nabeya D."/>
            <person name="Jung N."/>
            <person name="Uechi K."/>
            <person name="Horii T."/>
            <person name="Iida T."/>
            <person name="Fujita J."/>
            <person name="Nakamura S."/>
        </authorList>
    </citation>
    <scope>NUCLEOTIDE SEQUENCE [LARGE SCALE GENOMIC DNA]</scope>
    <source>
        <strain evidence="1 2">JCM 30395</strain>
    </source>
</reference>
<gene>
    <name evidence="1" type="ORF">MSAR_45690</name>
</gene>
<protein>
    <submittedName>
        <fullName evidence="1">Uncharacterized protein</fullName>
    </submittedName>
</protein>
<sequence>MADVTDPNGVTWSVRRWWFDASPWESGFATLDALARAMQESAVTQYAPEA</sequence>
<organism evidence="1 2">
    <name type="scientific">Mycolicibacterium sarraceniae</name>
    <dbReference type="NCBI Taxonomy" id="1534348"/>
    <lineage>
        <taxon>Bacteria</taxon>
        <taxon>Bacillati</taxon>
        <taxon>Actinomycetota</taxon>
        <taxon>Actinomycetes</taxon>
        <taxon>Mycobacteriales</taxon>
        <taxon>Mycobacteriaceae</taxon>
        <taxon>Mycolicibacterium</taxon>
    </lineage>
</organism>
<evidence type="ECO:0000313" key="2">
    <source>
        <dbReference type="Proteomes" id="UP000466445"/>
    </source>
</evidence>
<name>A0A7I7SXK5_9MYCO</name>
<dbReference type="RefSeq" id="WP_163694302.1">
    <property type="nucleotide sequence ID" value="NZ_AP022595.1"/>
</dbReference>
<evidence type="ECO:0000313" key="1">
    <source>
        <dbReference type="EMBL" id="BBY61433.1"/>
    </source>
</evidence>
<proteinExistence type="predicted"/>
<dbReference type="AlphaFoldDB" id="A0A7I7SXK5"/>
<accession>A0A7I7SXK5</accession>
<dbReference type="EMBL" id="AP022595">
    <property type="protein sequence ID" value="BBY61433.1"/>
    <property type="molecule type" value="Genomic_DNA"/>
</dbReference>
<keyword evidence="2" id="KW-1185">Reference proteome</keyword>
<dbReference type="KEGG" id="msar:MSAR_45690"/>